<protein>
    <recommendedName>
        <fullName evidence="1">SGNH hydrolase-type esterase domain-containing protein</fullName>
    </recommendedName>
</protein>
<dbReference type="Pfam" id="PF13472">
    <property type="entry name" value="Lipase_GDSL_2"/>
    <property type="match status" value="1"/>
</dbReference>
<dbReference type="Proteomes" id="UP000177943">
    <property type="component" value="Unassembled WGS sequence"/>
</dbReference>
<dbReference type="GO" id="GO:0004622">
    <property type="term" value="F:phosphatidylcholine lysophospholipase activity"/>
    <property type="evidence" value="ECO:0007669"/>
    <property type="project" value="TreeGrafter"/>
</dbReference>
<dbReference type="InterPro" id="IPR013830">
    <property type="entry name" value="SGNH_hydro"/>
</dbReference>
<reference evidence="2 3" key="1">
    <citation type="journal article" date="2016" name="Nat. Commun.">
        <title>Thousands of microbial genomes shed light on interconnected biogeochemical processes in an aquifer system.</title>
        <authorList>
            <person name="Anantharaman K."/>
            <person name="Brown C.T."/>
            <person name="Hug L.A."/>
            <person name="Sharon I."/>
            <person name="Castelle C.J."/>
            <person name="Probst A.J."/>
            <person name="Thomas B.C."/>
            <person name="Singh A."/>
            <person name="Wilkins M.J."/>
            <person name="Karaoz U."/>
            <person name="Brodie E.L."/>
            <person name="Williams K.H."/>
            <person name="Hubbard S.S."/>
            <person name="Banfield J.F."/>
        </authorList>
    </citation>
    <scope>NUCLEOTIDE SEQUENCE [LARGE SCALE GENOMIC DNA]</scope>
</reference>
<dbReference type="Gene3D" id="3.40.50.1110">
    <property type="entry name" value="SGNH hydrolase"/>
    <property type="match status" value="1"/>
</dbReference>
<dbReference type="SUPFAM" id="SSF52266">
    <property type="entry name" value="SGNH hydrolase"/>
    <property type="match status" value="1"/>
</dbReference>
<feature type="domain" description="SGNH hydrolase-type esterase" evidence="1">
    <location>
        <begin position="27"/>
        <end position="203"/>
    </location>
</feature>
<accession>A0A1G2MTX9</accession>
<evidence type="ECO:0000313" key="2">
    <source>
        <dbReference type="EMBL" id="OHA27184.1"/>
    </source>
</evidence>
<dbReference type="PANTHER" id="PTHR30383:SF5">
    <property type="entry name" value="SGNH HYDROLASE-TYPE ESTERASE DOMAIN-CONTAINING PROTEIN"/>
    <property type="match status" value="1"/>
</dbReference>
<sequence length="219" mass="25283">MFLAITRYKKGWICYTFVMSKIESICVFGDSTAWGAWDMEKGGWVNRLWLHVAERYMDKYVAVYNQSISGGTTETILARFENETKAREADALIFQTGANDASYGIEGNFVVSEALFRKNIEEIIRRAKRITPNIIFTDLRNCDESKTMPVSWVPVYYSNQNMGKYSTIMEMACKENDVLFLDIAPLPNTDFEDGLHPNASGHEKIFVQVRDFLREHKWI</sequence>
<evidence type="ECO:0000259" key="1">
    <source>
        <dbReference type="Pfam" id="PF13472"/>
    </source>
</evidence>
<dbReference type="InterPro" id="IPR036514">
    <property type="entry name" value="SGNH_hydro_sf"/>
</dbReference>
<gene>
    <name evidence="2" type="ORF">A3D56_01880</name>
</gene>
<organism evidence="2 3">
    <name type="scientific">Candidatus Taylorbacteria bacterium RIFCSPHIGHO2_02_FULL_45_35</name>
    <dbReference type="NCBI Taxonomy" id="1802311"/>
    <lineage>
        <taxon>Bacteria</taxon>
        <taxon>Candidatus Tayloriibacteriota</taxon>
    </lineage>
</organism>
<comment type="caution">
    <text evidence="2">The sequence shown here is derived from an EMBL/GenBank/DDBJ whole genome shotgun (WGS) entry which is preliminary data.</text>
</comment>
<evidence type="ECO:0000313" key="3">
    <source>
        <dbReference type="Proteomes" id="UP000177943"/>
    </source>
</evidence>
<proteinExistence type="predicted"/>
<dbReference type="EMBL" id="MHRP01000020">
    <property type="protein sequence ID" value="OHA27184.1"/>
    <property type="molecule type" value="Genomic_DNA"/>
</dbReference>
<dbReference type="AlphaFoldDB" id="A0A1G2MTX9"/>
<name>A0A1G2MTX9_9BACT</name>
<dbReference type="InterPro" id="IPR051532">
    <property type="entry name" value="Ester_Hydrolysis_Enzymes"/>
</dbReference>
<dbReference type="PANTHER" id="PTHR30383">
    <property type="entry name" value="THIOESTERASE 1/PROTEASE 1/LYSOPHOSPHOLIPASE L1"/>
    <property type="match status" value="1"/>
</dbReference>